<dbReference type="PANTHER" id="PTHR43133:SF8">
    <property type="entry name" value="RNA POLYMERASE SIGMA FACTOR HI_1459-RELATED"/>
    <property type="match status" value="1"/>
</dbReference>
<evidence type="ECO:0000259" key="7">
    <source>
        <dbReference type="Pfam" id="PF08281"/>
    </source>
</evidence>
<evidence type="ECO:0000313" key="9">
    <source>
        <dbReference type="Proteomes" id="UP001500782"/>
    </source>
</evidence>
<comment type="similarity">
    <text evidence="1">Belongs to the sigma-70 factor family. ECF subfamily.</text>
</comment>
<dbReference type="CDD" id="cd06171">
    <property type="entry name" value="Sigma70_r4"/>
    <property type="match status" value="1"/>
</dbReference>
<proteinExistence type="inferred from homology"/>
<comment type="caution">
    <text evidence="8">The sequence shown here is derived from an EMBL/GenBank/DDBJ whole genome shotgun (WGS) entry which is preliminary data.</text>
</comment>
<keyword evidence="5" id="KW-0804">Transcription</keyword>
<dbReference type="PANTHER" id="PTHR43133">
    <property type="entry name" value="RNA POLYMERASE ECF-TYPE SIGMA FACTO"/>
    <property type="match status" value="1"/>
</dbReference>
<keyword evidence="3" id="KW-0731">Sigma factor</keyword>
<dbReference type="NCBIfam" id="TIGR02937">
    <property type="entry name" value="sigma70-ECF"/>
    <property type="match status" value="1"/>
</dbReference>
<organism evidence="8 9">
    <name type="scientific">Bacillus carboniphilus</name>
    <dbReference type="NCBI Taxonomy" id="86663"/>
    <lineage>
        <taxon>Bacteria</taxon>
        <taxon>Bacillati</taxon>
        <taxon>Bacillota</taxon>
        <taxon>Bacilli</taxon>
        <taxon>Bacillales</taxon>
        <taxon>Bacillaceae</taxon>
        <taxon>Bacillus</taxon>
    </lineage>
</organism>
<dbReference type="InterPro" id="IPR014284">
    <property type="entry name" value="RNA_pol_sigma-70_dom"/>
</dbReference>
<sequence length="510" mass="59156">MHTNHEDQILVEQAKQGDEEAFTHLIEKHRSNAVNWAKMITKDPYIAEDVAQDVLLRSYLHLQNLQQADRFLPWLRNMVKNRAIDYIRKKHLDPNTHETYIESIDESQDPEAVYAARDIQDSLLSLMEYLPERNRQIFEAHFYNQLPPEEIAKTFQMTTANVYNILSRAKMKLRDERFKREIERFLDRRKKNGELQQAILDDLAFHPSYVSLGHIIYELIKSRTNLNLHLSDVMGYTGQAFRIQVSKEVDVSSSYVYDWGWVLKIIADTFQTKYSYIGKPNAIPTPDLLLQSLDLIQHSIELGEPTIVWNLTNYEFGLIYGFDNKKKVLTFADSTHTNLTVPYEKIGRTPVPELFVGTLHVSSCQKPRITTCIENIVNHARGKEPKIDGFTQGLAAYDTWIEAIEGGYANSIGHAYQIALMTEDREHAVHFLGKIASIHNEQPWIQMALSHYKKVHDIFLALYPSFPYGLPGIKMDIKKRTITLLRQAKEHEEKAIENLEKYLLRKSVVE</sequence>
<evidence type="ECO:0000259" key="6">
    <source>
        <dbReference type="Pfam" id="PF04542"/>
    </source>
</evidence>
<keyword evidence="2" id="KW-0805">Transcription regulation</keyword>
<feature type="domain" description="RNA polymerase sigma-70 region 2" evidence="6">
    <location>
        <begin position="25"/>
        <end position="90"/>
    </location>
</feature>
<dbReference type="InterPro" id="IPR013324">
    <property type="entry name" value="RNA_pol_sigma_r3/r4-like"/>
</dbReference>
<evidence type="ECO:0000256" key="3">
    <source>
        <dbReference type="ARBA" id="ARBA00023082"/>
    </source>
</evidence>
<dbReference type="EMBL" id="BAAADJ010000003">
    <property type="protein sequence ID" value="GAA0315327.1"/>
    <property type="molecule type" value="Genomic_DNA"/>
</dbReference>
<dbReference type="Gene3D" id="1.10.1740.10">
    <property type="match status" value="1"/>
</dbReference>
<evidence type="ECO:0000313" key="8">
    <source>
        <dbReference type="EMBL" id="GAA0315327.1"/>
    </source>
</evidence>
<accession>A0ABP3FF64</accession>
<name>A0ABP3FF64_9BACI</name>
<evidence type="ECO:0000256" key="5">
    <source>
        <dbReference type="ARBA" id="ARBA00023163"/>
    </source>
</evidence>
<dbReference type="RefSeq" id="WP_343795599.1">
    <property type="nucleotide sequence ID" value="NZ_BAAADJ010000003.1"/>
</dbReference>
<reference evidence="9" key="1">
    <citation type="journal article" date="2019" name="Int. J. Syst. Evol. Microbiol.">
        <title>The Global Catalogue of Microorganisms (GCM) 10K type strain sequencing project: providing services to taxonomists for standard genome sequencing and annotation.</title>
        <authorList>
            <consortium name="The Broad Institute Genomics Platform"/>
            <consortium name="The Broad Institute Genome Sequencing Center for Infectious Disease"/>
            <person name="Wu L."/>
            <person name="Ma J."/>
        </authorList>
    </citation>
    <scope>NUCLEOTIDE SEQUENCE [LARGE SCALE GENOMIC DNA]</scope>
    <source>
        <strain evidence="9">JCM 9731</strain>
    </source>
</reference>
<dbReference type="InterPro" id="IPR036388">
    <property type="entry name" value="WH-like_DNA-bd_sf"/>
</dbReference>
<dbReference type="InterPro" id="IPR013325">
    <property type="entry name" value="RNA_pol_sigma_r2"/>
</dbReference>
<protein>
    <recommendedName>
        <fullName evidence="10">RNA polymerase sigma factor</fullName>
    </recommendedName>
</protein>
<dbReference type="InterPro" id="IPR013249">
    <property type="entry name" value="RNA_pol_sigma70_r4_t2"/>
</dbReference>
<evidence type="ECO:0008006" key="10">
    <source>
        <dbReference type="Google" id="ProtNLM"/>
    </source>
</evidence>
<dbReference type="InterPro" id="IPR007627">
    <property type="entry name" value="RNA_pol_sigma70_r2"/>
</dbReference>
<dbReference type="Pfam" id="PF04542">
    <property type="entry name" value="Sigma70_r2"/>
    <property type="match status" value="1"/>
</dbReference>
<keyword evidence="9" id="KW-1185">Reference proteome</keyword>
<dbReference type="Proteomes" id="UP001500782">
    <property type="component" value="Unassembled WGS sequence"/>
</dbReference>
<dbReference type="Gene3D" id="1.10.10.10">
    <property type="entry name" value="Winged helix-like DNA-binding domain superfamily/Winged helix DNA-binding domain"/>
    <property type="match status" value="1"/>
</dbReference>
<dbReference type="SUPFAM" id="SSF88659">
    <property type="entry name" value="Sigma3 and sigma4 domains of RNA polymerase sigma factors"/>
    <property type="match status" value="1"/>
</dbReference>
<dbReference type="InterPro" id="IPR039425">
    <property type="entry name" value="RNA_pol_sigma-70-like"/>
</dbReference>
<feature type="domain" description="RNA polymerase sigma factor 70 region 4 type 2" evidence="7">
    <location>
        <begin position="121"/>
        <end position="173"/>
    </location>
</feature>
<gene>
    <name evidence="8" type="ORF">GCM10008967_02320</name>
</gene>
<dbReference type="Pfam" id="PF08281">
    <property type="entry name" value="Sigma70_r4_2"/>
    <property type="match status" value="1"/>
</dbReference>
<dbReference type="SUPFAM" id="SSF88946">
    <property type="entry name" value="Sigma2 domain of RNA polymerase sigma factors"/>
    <property type="match status" value="1"/>
</dbReference>
<evidence type="ECO:0000256" key="2">
    <source>
        <dbReference type="ARBA" id="ARBA00023015"/>
    </source>
</evidence>
<keyword evidence="4" id="KW-0238">DNA-binding</keyword>
<evidence type="ECO:0000256" key="1">
    <source>
        <dbReference type="ARBA" id="ARBA00010641"/>
    </source>
</evidence>
<evidence type="ECO:0000256" key="4">
    <source>
        <dbReference type="ARBA" id="ARBA00023125"/>
    </source>
</evidence>